<dbReference type="InterPro" id="IPR001352">
    <property type="entry name" value="RNase_HII/HIII"/>
</dbReference>
<evidence type="ECO:0000256" key="2">
    <source>
        <dbReference type="ARBA" id="ARBA00001946"/>
    </source>
</evidence>
<evidence type="ECO:0000313" key="17">
    <source>
        <dbReference type="EMBL" id="HIS73808.1"/>
    </source>
</evidence>
<dbReference type="InterPro" id="IPR024567">
    <property type="entry name" value="RNase_HII/HIII_dom"/>
</dbReference>
<keyword evidence="13 14" id="KW-0460">Magnesium</keyword>
<evidence type="ECO:0000256" key="14">
    <source>
        <dbReference type="HAMAP-Rule" id="MF_00053"/>
    </source>
</evidence>
<dbReference type="Proteomes" id="UP000886865">
    <property type="component" value="Unassembled WGS sequence"/>
</dbReference>
<reference evidence="17" key="1">
    <citation type="submission" date="2020-10" db="EMBL/GenBank/DDBJ databases">
        <authorList>
            <person name="Gilroy R."/>
        </authorList>
    </citation>
    <scope>NUCLEOTIDE SEQUENCE</scope>
    <source>
        <strain evidence="17">CHK152-2871</strain>
    </source>
</reference>
<keyword evidence="8 14" id="KW-0963">Cytoplasm</keyword>
<dbReference type="HAMAP" id="MF_00053">
    <property type="entry name" value="RNase_HIII"/>
    <property type="match status" value="1"/>
</dbReference>
<dbReference type="GO" id="GO:0004523">
    <property type="term" value="F:RNA-DNA hybrid ribonuclease activity"/>
    <property type="evidence" value="ECO:0007669"/>
    <property type="project" value="UniProtKB-UniRule"/>
</dbReference>
<evidence type="ECO:0000256" key="15">
    <source>
        <dbReference type="PROSITE-ProRule" id="PRU01319"/>
    </source>
</evidence>
<feature type="domain" description="RNase H type-2" evidence="16">
    <location>
        <begin position="82"/>
        <end position="288"/>
    </location>
</feature>
<sequence>MNTYSAKFDTSKTQEYKALFEKENATFCTPQYMYFQARGEGFTASFYQSGKFVIQGKNTDKIISKYFGENPTPKQDILNIAYPHVGIDESGKGDFFGPLVIAGAYLTQENAKKLQELGVCDSKKLSDKKILELEKEIKSISIFEVVVINPKKYNELYSNFKNLNKLLAWGHATVLENILKKTDAKIAISDQFAANENVILSALKEKGKTIKLIQQTKAEADTAVAAASVLARAEFVKRISKLSYEYETNLKKGCNSEVLAQAKEIAQKFGKEELKNIAKTHFKTYESV</sequence>
<dbReference type="InterPro" id="IPR004641">
    <property type="entry name" value="RNase_HIII"/>
</dbReference>
<feature type="binding site" evidence="14 15">
    <location>
        <position position="89"/>
    </location>
    <ligand>
        <name>a divalent metal cation</name>
        <dbReference type="ChEBI" id="CHEBI:60240"/>
    </ligand>
</feature>
<evidence type="ECO:0000256" key="11">
    <source>
        <dbReference type="ARBA" id="ARBA00022759"/>
    </source>
</evidence>
<evidence type="ECO:0000256" key="5">
    <source>
        <dbReference type="ARBA" id="ARBA00008378"/>
    </source>
</evidence>
<evidence type="ECO:0000256" key="7">
    <source>
        <dbReference type="ARBA" id="ARBA00021407"/>
    </source>
</evidence>
<dbReference type="SUPFAM" id="SSF53098">
    <property type="entry name" value="Ribonuclease H-like"/>
    <property type="match status" value="1"/>
</dbReference>
<dbReference type="Gene3D" id="3.30.310.10">
    <property type="entry name" value="TATA-Binding Protein"/>
    <property type="match status" value="1"/>
</dbReference>
<dbReference type="InterPro" id="IPR024568">
    <property type="entry name" value="RNase_HIII_N"/>
</dbReference>
<dbReference type="GO" id="GO:0043137">
    <property type="term" value="P:DNA replication, removal of RNA primer"/>
    <property type="evidence" value="ECO:0007669"/>
    <property type="project" value="TreeGrafter"/>
</dbReference>
<dbReference type="Gene3D" id="3.30.420.10">
    <property type="entry name" value="Ribonuclease H-like superfamily/Ribonuclease H"/>
    <property type="match status" value="1"/>
</dbReference>
<comment type="subcellular location">
    <subcellularLocation>
        <location evidence="4 14">Cytoplasm</location>
    </subcellularLocation>
</comment>
<evidence type="ECO:0000256" key="6">
    <source>
        <dbReference type="ARBA" id="ARBA00012180"/>
    </source>
</evidence>
<comment type="caution">
    <text evidence="17">The sequence shown here is derived from an EMBL/GenBank/DDBJ whole genome shotgun (WGS) entry which is preliminary data.</text>
</comment>
<dbReference type="EC" id="3.1.26.4" evidence="6 14"/>
<dbReference type="PANTHER" id="PTHR10954">
    <property type="entry name" value="RIBONUCLEASE H2 SUBUNIT A"/>
    <property type="match status" value="1"/>
</dbReference>
<evidence type="ECO:0000256" key="9">
    <source>
        <dbReference type="ARBA" id="ARBA00022722"/>
    </source>
</evidence>
<evidence type="ECO:0000256" key="3">
    <source>
        <dbReference type="ARBA" id="ARBA00004065"/>
    </source>
</evidence>
<comment type="catalytic activity">
    <reaction evidence="1 14 15">
        <text>Endonucleolytic cleavage to 5'-phosphomonoester.</text>
        <dbReference type="EC" id="3.1.26.4"/>
    </reaction>
</comment>
<evidence type="ECO:0000256" key="12">
    <source>
        <dbReference type="ARBA" id="ARBA00022801"/>
    </source>
</evidence>
<evidence type="ECO:0000256" key="10">
    <source>
        <dbReference type="ARBA" id="ARBA00022723"/>
    </source>
</evidence>
<dbReference type="InterPro" id="IPR012337">
    <property type="entry name" value="RNaseH-like_sf"/>
</dbReference>
<dbReference type="AlphaFoldDB" id="A0A9D1JYA2"/>
<evidence type="ECO:0000256" key="4">
    <source>
        <dbReference type="ARBA" id="ARBA00004496"/>
    </source>
</evidence>
<evidence type="ECO:0000256" key="13">
    <source>
        <dbReference type="ARBA" id="ARBA00022842"/>
    </source>
</evidence>
<keyword evidence="9 14" id="KW-0540">Nuclease</keyword>
<dbReference type="GO" id="GO:0006298">
    <property type="term" value="P:mismatch repair"/>
    <property type="evidence" value="ECO:0007669"/>
    <property type="project" value="TreeGrafter"/>
</dbReference>
<comment type="function">
    <text evidence="3 14">Endonuclease that specifically degrades the RNA of RNA-DNA hybrids.</text>
</comment>
<comment type="cofactor">
    <cofactor evidence="2">
        <name>Mg(2+)</name>
        <dbReference type="ChEBI" id="CHEBI:18420"/>
    </cofactor>
</comment>
<feature type="binding site" evidence="14 15">
    <location>
        <position position="190"/>
    </location>
    <ligand>
        <name>a divalent metal cation</name>
        <dbReference type="ChEBI" id="CHEBI:60240"/>
    </ligand>
</feature>
<dbReference type="EMBL" id="DVJQ01000019">
    <property type="protein sequence ID" value="HIS73808.1"/>
    <property type="molecule type" value="Genomic_DNA"/>
</dbReference>
<dbReference type="NCBIfam" id="TIGR00716">
    <property type="entry name" value="rnhC"/>
    <property type="match status" value="1"/>
</dbReference>
<keyword evidence="11 14" id="KW-0255">Endonuclease</keyword>
<gene>
    <name evidence="14" type="primary">rnhC</name>
    <name evidence="17" type="ORF">IAA86_02165</name>
</gene>
<dbReference type="Pfam" id="PF01351">
    <property type="entry name" value="RNase_HII"/>
    <property type="match status" value="1"/>
</dbReference>
<comment type="similarity">
    <text evidence="5 14">Belongs to the RNase HII family. RnhC subfamily.</text>
</comment>
<reference evidence="17" key="2">
    <citation type="journal article" date="2021" name="PeerJ">
        <title>Extensive microbial diversity within the chicken gut microbiome revealed by metagenomics and culture.</title>
        <authorList>
            <person name="Gilroy R."/>
            <person name="Ravi A."/>
            <person name="Getino M."/>
            <person name="Pursley I."/>
            <person name="Horton D.L."/>
            <person name="Alikhan N.F."/>
            <person name="Baker D."/>
            <person name="Gharbi K."/>
            <person name="Hall N."/>
            <person name="Watson M."/>
            <person name="Adriaenssens E.M."/>
            <person name="Foster-Nyarko E."/>
            <person name="Jarju S."/>
            <person name="Secka A."/>
            <person name="Antonio M."/>
            <person name="Oren A."/>
            <person name="Chaudhuri R.R."/>
            <person name="La Ragione R."/>
            <person name="Hildebrand F."/>
            <person name="Pallen M.J."/>
        </authorList>
    </citation>
    <scope>NUCLEOTIDE SEQUENCE</scope>
    <source>
        <strain evidence="17">CHK152-2871</strain>
    </source>
</reference>
<dbReference type="GO" id="GO:0005737">
    <property type="term" value="C:cytoplasm"/>
    <property type="evidence" value="ECO:0007669"/>
    <property type="project" value="UniProtKB-SubCell"/>
</dbReference>
<name>A0A9D1JYA2_9BACT</name>
<comment type="cofactor">
    <cofactor evidence="14 15">
        <name>Mn(2+)</name>
        <dbReference type="ChEBI" id="CHEBI:29035"/>
    </cofactor>
    <cofactor evidence="14 15">
        <name>Mg(2+)</name>
        <dbReference type="ChEBI" id="CHEBI:18420"/>
    </cofactor>
    <text evidence="14 15">Manganese or magnesium. Binds 1 divalent metal ion per monomer in the absence of substrate. May bind a second metal ion after substrate binding.</text>
</comment>
<dbReference type="InterPro" id="IPR036397">
    <property type="entry name" value="RNaseH_sf"/>
</dbReference>
<accession>A0A9D1JYA2</accession>
<dbReference type="CDD" id="cd06590">
    <property type="entry name" value="RNase_HII_bacteria_HIII_like"/>
    <property type="match status" value="1"/>
</dbReference>
<dbReference type="Pfam" id="PF11858">
    <property type="entry name" value="DUF3378"/>
    <property type="match status" value="1"/>
</dbReference>
<organism evidence="17 18">
    <name type="scientific">Candidatus Galligastranaerophilus intestinavium</name>
    <dbReference type="NCBI Taxonomy" id="2840836"/>
    <lineage>
        <taxon>Bacteria</taxon>
        <taxon>Candidatus Galligastranaerophilus</taxon>
    </lineage>
</organism>
<evidence type="ECO:0000256" key="1">
    <source>
        <dbReference type="ARBA" id="ARBA00000077"/>
    </source>
</evidence>
<feature type="binding site" evidence="14 15">
    <location>
        <position position="88"/>
    </location>
    <ligand>
        <name>a divalent metal cation</name>
        <dbReference type="ChEBI" id="CHEBI:60240"/>
    </ligand>
</feature>
<keyword evidence="12 14" id="KW-0378">Hydrolase</keyword>
<protein>
    <recommendedName>
        <fullName evidence="7 14">Ribonuclease HIII</fullName>
        <shortName evidence="14">RNase HIII</shortName>
        <ecNumber evidence="6 14">3.1.26.4</ecNumber>
    </recommendedName>
</protein>
<evidence type="ECO:0000313" key="18">
    <source>
        <dbReference type="Proteomes" id="UP000886865"/>
    </source>
</evidence>
<dbReference type="GO" id="GO:0032299">
    <property type="term" value="C:ribonuclease H2 complex"/>
    <property type="evidence" value="ECO:0007669"/>
    <property type="project" value="TreeGrafter"/>
</dbReference>
<dbReference type="PROSITE" id="PS51975">
    <property type="entry name" value="RNASE_H_2"/>
    <property type="match status" value="1"/>
</dbReference>
<dbReference type="PANTHER" id="PTHR10954:SF23">
    <property type="entry name" value="RIBONUCLEASE"/>
    <property type="match status" value="1"/>
</dbReference>
<evidence type="ECO:0000256" key="8">
    <source>
        <dbReference type="ARBA" id="ARBA00022490"/>
    </source>
</evidence>
<dbReference type="PIRSF" id="PIRSF037748">
    <property type="entry name" value="RnhC"/>
    <property type="match status" value="1"/>
</dbReference>
<dbReference type="GO" id="GO:0000287">
    <property type="term" value="F:magnesium ion binding"/>
    <property type="evidence" value="ECO:0007669"/>
    <property type="project" value="UniProtKB-UniRule"/>
</dbReference>
<evidence type="ECO:0000259" key="16">
    <source>
        <dbReference type="PROSITE" id="PS51975"/>
    </source>
</evidence>
<dbReference type="GO" id="GO:0003723">
    <property type="term" value="F:RNA binding"/>
    <property type="evidence" value="ECO:0007669"/>
    <property type="project" value="UniProtKB-UniRule"/>
</dbReference>
<proteinExistence type="inferred from homology"/>
<keyword evidence="10 14" id="KW-0479">Metal-binding</keyword>
<dbReference type="InterPro" id="IPR012295">
    <property type="entry name" value="TBP_dom_sf"/>
</dbReference>